<evidence type="ECO:0000313" key="3">
    <source>
        <dbReference type="EMBL" id="KAH8976871.1"/>
    </source>
</evidence>
<feature type="domain" description="DUF6534" evidence="2">
    <location>
        <begin position="169"/>
        <end position="252"/>
    </location>
</feature>
<evidence type="ECO:0000313" key="4">
    <source>
        <dbReference type="Proteomes" id="UP001201163"/>
    </source>
</evidence>
<reference evidence="3" key="1">
    <citation type="submission" date="2022-01" db="EMBL/GenBank/DDBJ databases">
        <title>Comparative genomics reveals a dynamic genome evolution in the ectomycorrhizal milk-cap (Lactarius) mushrooms.</title>
        <authorList>
            <consortium name="DOE Joint Genome Institute"/>
            <person name="Lebreton A."/>
            <person name="Tang N."/>
            <person name="Kuo A."/>
            <person name="LaButti K."/>
            <person name="Drula E."/>
            <person name="Barry K."/>
            <person name="Clum A."/>
            <person name="Lipzen A."/>
            <person name="Mousain D."/>
            <person name="Ng V."/>
            <person name="Wang R."/>
            <person name="Wang X."/>
            <person name="Dai Y."/>
            <person name="Henrissat B."/>
            <person name="Grigoriev I.V."/>
            <person name="Guerin-Laguette A."/>
            <person name="Yu F."/>
            <person name="Martin F.M."/>
        </authorList>
    </citation>
    <scope>NUCLEOTIDE SEQUENCE</scope>
    <source>
        <strain evidence="3">QP</strain>
    </source>
</reference>
<feature type="transmembrane region" description="Helical" evidence="1">
    <location>
        <begin position="229"/>
        <end position="248"/>
    </location>
</feature>
<name>A0AAD4L5E9_9AGAM</name>
<dbReference type="EMBL" id="JAKELL010000420">
    <property type="protein sequence ID" value="KAH8976871.1"/>
    <property type="molecule type" value="Genomic_DNA"/>
</dbReference>
<feature type="transmembrane region" description="Helical" evidence="1">
    <location>
        <begin position="162"/>
        <end position="184"/>
    </location>
</feature>
<keyword evidence="1" id="KW-0472">Membrane</keyword>
<keyword evidence="1" id="KW-0812">Transmembrane</keyword>
<protein>
    <recommendedName>
        <fullName evidence="2">DUF6534 domain-containing protein</fullName>
    </recommendedName>
</protein>
<feature type="transmembrane region" description="Helical" evidence="1">
    <location>
        <begin position="47"/>
        <end position="70"/>
    </location>
</feature>
<feature type="transmembrane region" description="Helical" evidence="1">
    <location>
        <begin position="123"/>
        <end position="142"/>
    </location>
</feature>
<feature type="transmembrane region" description="Helical" evidence="1">
    <location>
        <begin position="196"/>
        <end position="223"/>
    </location>
</feature>
<dbReference type="AlphaFoldDB" id="A0AAD4L5E9"/>
<proteinExistence type="predicted"/>
<gene>
    <name evidence="3" type="ORF">EDB92DRAFT_1043410</name>
</gene>
<accession>A0AAD4L5E9</accession>
<comment type="caution">
    <text evidence="3">The sequence shown here is derived from an EMBL/GenBank/DDBJ whole genome shotgun (WGS) entry which is preliminary data.</text>
</comment>
<dbReference type="InterPro" id="IPR045339">
    <property type="entry name" value="DUF6534"/>
</dbReference>
<evidence type="ECO:0000256" key="1">
    <source>
        <dbReference type="SAM" id="Phobius"/>
    </source>
</evidence>
<keyword evidence="1" id="KW-1133">Transmembrane helix</keyword>
<sequence>MPALIPVDNTLGALFIGTVLSSILYGVTWLQVYYYYSDHCSRDRWPLKYFVAFLMLIDTANLVFVIHEPYRDVITNFGDYESNALKDVSWGQSAITISTIMIEVSVQHFYAYRIYPLGKGSPYLPVAISVVSLAEVGIGTVYSTKILKHIHDQSSRFEEFLIPTLSCKVLCDVLITVGMVYYLLSHRTQIRRTNNVLNLLAIYFINCGTLHLVFAISCVTMLAKYRNTLIYIPSLFIMIRLSLCAFILNSRDTLRETLDRREDVAMVTSRGRMVPVSHFQISPTRRSRIV</sequence>
<dbReference type="PANTHER" id="PTHR40465">
    <property type="entry name" value="CHROMOSOME 1, WHOLE GENOME SHOTGUN SEQUENCE"/>
    <property type="match status" value="1"/>
</dbReference>
<organism evidence="3 4">
    <name type="scientific">Lactarius akahatsu</name>
    <dbReference type="NCBI Taxonomy" id="416441"/>
    <lineage>
        <taxon>Eukaryota</taxon>
        <taxon>Fungi</taxon>
        <taxon>Dikarya</taxon>
        <taxon>Basidiomycota</taxon>
        <taxon>Agaricomycotina</taxon>
        <taxon>Agaricomycetes</taxon>
        <taxon>Russulales</taxon>
        <taxon>Russulaceae</taxon>
        <taxon>Lactarius</taxon>
    </lineage>
</organism>
<evidence type="ECO:0000259" key="2">
    <source>
        <dbReference type="Pfam" id="PF20152"/>
    </source>
</evidence>
<feature type="transmembrane region" description="Helical" evidence="1">
    <location>
        <begin position="12"/>
        <end position="35"/>
    </location>
</feature>
<dbReference type="Pfam" id="PF20152">
    <property type="entry name" value="DUF6534"/>
    <property type="match status" value="1"/>
</dbReference>
<keyword evidence="4" id="KW-1185">Reference proteome</keyword>
<dbReference type="PANTHER" id="PTHR40465:SF1">
    <property type="entry name" value="DUF6534 DOMAIN-CONTAINING PROTEIN"/>
    <property type="match status" value="1"/>
</dbReference>
<dbReference type="Proteomes" id="UP001201163">
    <property type="component" value="Unassembled WGS sequence"/>
</dbReference>